<accession>A0A0A3AVD9</accession>
<evidence type="ECO:0000256" key="9">
    <source>
        <dbReference type="ARBA" id="ARBA00023065"/>
    </source>
</evidence>
<organism evidence="14 15">
    <name type="scientific">Chelonobacter oris</name>
    <dbReference type="NCBI Taxonomy" id="505317"/>
    <lineage>
        <taxon>Bacteria</taxon>
        <taxon>Pseudomonadati</taxon>
        <taxon>Pseudomonadota</taxon>
        <taxon>Gammaproteobacteria</taxon>
        <taxon>Pasteurellales</taxon>
        <taxon>Pasteurellaceae</taxon>
        <taxon>Chelonobacter</taxon>
    </lineage>
</organism>
<protein>
    <recommendedName>
        <fullName evidence="13">Nickel/cobalt efflux system</fullName>
    </recommendedName>
</protein>
<proteinExistence type="inferred from homology"/>
<sequence length="329" mass="36673">MPIKKSAVWRQIGGLTLLTVLLIVFYPWLLAKAVEWQVIFNRSLSESLRQIQQHRQSAGFMLILLSFLYGLFHAVGPGHGKFIIAGYLATSPIKLKTSLYLTFFASLVQGAAAIAMVTVIVVGLQLSSRYFRLSQFWVERFGFLLMIALGGYWVIKSWHLYAYRRKPRKLGNIYRIRPLSQTALWQQTTLSHDQCGCGHQHIPSPRQLEKGNDWKNRLMIVFSIGARPCSGAIAVLFLAYLLDLYLWGMAAAMAMAVGTGTALSLFALLVLYARRRAQLLGRGYFSPQFSQTAVILLKVLFGLLLIGMGIALLSVDALPVNSGSALFGR</sequence>
<dbReference type="InterPro" id="IPR011541">
    <property type="entry name" value="Ni/Co_transpt_high_affinity"/>
</dbReference>
<evidence type="ECO:0000256" key="1">
    <source>
        <dbReference type="ARBA" id="ARBA00002510"/>
    </source>
</evidence>
<evidence type="ECO:0000256" key="8">
    <source>
        <dbReference type="ARBA" id="ARBA00022989"/>
    </source>
</evidence>
<feature type="transmembrane region" description="Helical" evidence="13">
    <location>
        <begin position="218"/>
        <end position="240"/>
    </location>
</feature>
<feature type="transmembrane region" description="Helical" evidence="13">
    <location>
        <begin position="246"/>
        <end position="272"/>
    </location>
</feature>
<dbReference type="GO" id="GO:0046583">
    <property type="term" value="F:monoatomic cation efflux transmembrane transporter activity"/>
    <property type="evidence" value="ECO:0007669"/>
    <property type="project" value="TreeGrafter"/>
</dbReference>
<keyword evidence="6" id="KW-0533">Nickel</keyword>
<keyword evidence="7 13" id="KW-0812">Transmembrane</keyword>
<evidence type="ECO:0000256" key="5">
    <source>
        <dbReference type="ARBA" id="ARBA00022475"/>
    </source>
</evidence>
<dbReference type="GO" id="GO:0006824">
    <property type="term" value="P:cobalt ion transport"/>
    <property type="evidence" value="ECO:0007669"/>
    <property type="project" value="UniProtKB-KW"/>
</dbReference>
<evidence type="ECO:0000256" key="10">
    <source>
        <dbReference type="ARBA" id="ARBA00023112"/>
    </source>
</evidence>
<reference evidence="14 15" key="1">
    <citation type="submission" date="2014-11" db="EMBL/GenBank/DDBJ databases">
        <title>Draft genome sequence of Chelonobacter oris 1662T, associated with respiratory disease in Hermann's Tortoises.</title>
        <authorList>
            <person name="Kudirkiene E."/>
            <person name="Hansen M.J."/>
            <person name="Bojesen A.M."/>
        </authorList>
    </citation>
    <scope>NUCLEOTIDE SEQUENCE [LARGE SCALE GENOMIC DNA]</scope>
    <source>
        <strain evidence="14 15">1662</strain>
    </source>
</reference>
<evidence type="ECO:0000256" key="11">
    <source>
        <dbReference type="ARBA" id="ARBA00023136"/>
    </source>
</evidence>
<evidence type="ECO:0000256" key="13">
    <source>
        <dbReference type="RuleBase" id="RU362101"/>
    </source>
</evidence>
<gene>
    <name evidence="14" type="ORF">OA57_02120</name>
</gene>
<dbReference type="Pfam" id="PF03824">
    <property type="entry name" value="NicO"/>
    <property type="match status" value="1"/>
</dbReference>
<dbReference type="RefSeq" id="WP_034612824.1">
    <property type="nucleotide sequence ID" value="NZ_JSUM01000003.1"/>
</dbReference>
<evidence type="ECO:0000256" key="2">
    <source>
        <dbReference type="ARBA" id="ARBA00004651"/>
    </source>
</evidence>
<evidence type="ECO:0000313" key="15">
    <source>
        <dbReference type="Proteomes" id="UP000030380"/>
    </source>
</evidence>
<feature type="transmembrane region" description="Helical" evidence="13">
    <location>
        <begin position="57"/>
        <end position="76"/>
    </location>
</feature>
<keyword evidence="4 13" id="KW-0813">Transport</keyword>
<dbReference type="Proteomes" id="UP000030380">
    <property type="component" value="Unassembled WGS sequence"/>
</dbReference>
<keyword evidence="3" id="KW-0171">Cobalt transport</keyword>
<keyword evidence="11 13" id="KW-0472">Membrane</keyword>
<feature type="transmembrane region" description="Helical" evidence="13">
    <location>
        <begin position="141"/>
        <end position="161"/>
    </location>
</feature>
<evidence type="ECO:0000256" key="7">
    <source>
        <dbReference type="ARBA" id="ARBA00022692"/>
    </source>
</evidence>
<comment type="caution">
    <text evidence="14">The sequence shown here is derived from an EMBL/GenBank/DDBJ whole genome shotgun (WGS) entry which is preliminary data.</text>
</comment>
<evidence type="ECO:0000256" key="3">
    <source>
        <dbReference type="ARBA" id="ARBA00022426"/>
    </source>
</evidence>
<dbReference type="GO" id="GO:0015099">
    <property type="term" value="F:nickel cation transmembrane transporter activity"/>
    <property type="evidence" value="ECO:0007669"/>
    <property type="project" value="UniProtKB-UniRule"/>
</dbReference>
<dbReference type="InterPro" id="IPR051224">
    <property type="entry name" value="NiCoT_RcnA"/>
</dbReference>
<feature type="transmembrane region" description="Helical" evidence="13">
    <location>
        <begin position="293"/>
        <end position="315"/>
    </location>
</feature>
<keyword evidence="5" id="KW-1003">Cell membrane</keyword>
<name>A0A0A3AVD9_9PAST</name>
<comment type="function">
    <text evidence="1">Efflux system for nickel and cobalt.</text>
</comment>
<dbReference type="PANTHER" id="PTHR40659:SF1">
    <property type="entry name" value="NICKEL_COBALT EFFLUX SYSTEM RCNA"/>
    <property type="match status" value="1"/>
</dbReference>
<evidence type="ECO:0000256" key="6">
    <source>
        <dbReference type="ARBA" id="ARBA00022596"/>
    </source>
</evidence>
<dbReference type="AlphaFoldDB" id="A0A0A3AVD9"/>
<dbReference type="PANTHER" id="PTHR40659">
    <property type="entry name" value="NICKEL/COBALT EFFLUX SYSTEM RCNA"/>
    <property type="match status" value="1"/>
</dbReference>
<dbReference type="STRING" id="505317.OA57_02120"/>
<comment type="similarity">
    <text evidence="13">Belongs to the NiCoT transporter (TC 2.A.52) family.</text>
</comment>
<evidence type="ECO:0000313" key="14">
    <source>
        <dbReference type="EMBL" id="KGQ71055.1"/>
    </source>
</evidence>
<feature type="transmembrane region" description="Helical" evidence="13">
    <location>
        <begin position="97"/>
        <end position="121"/>
    </location>
</feature>
<dbReference type="GO" id="GO:0032025">
    <property type="term" value="P:response to cobalt ion"/>
    <property type="evidence" value="ECO:0007669"/>
    <property type="project" value="TreeGrafter"/>
</dbReference>
<keyword evidence="10" id="KW-0921">Nickel transport</keyword>
<dbReference type="OrthoDB" id="9812956at2"/>
<dbReference type="GO" id="GO:0010045">
    <property type="term" value="P:response to nickel cation"/>
    <property type="evidence" value="ECO:0007669"/>
    <property type="project" value="TreeGrafter"/>
</dbReference>
<keyword evidence="9" id="KW-0406">Ion transport</keyword>
<keyword evidence="8 13" id="KW-1133">Transmembrane helix</keyword>
<comment type="subcellular location">
    <subcellularLocation>
        <location evidence="2 13">Cell membrane</location>
        <topology evidence="2 13">Multi-pass membrane protein</topology>
    </subcellularLocation>
</comment>
<evidence type="ECO:0000256" key="4">
    <source>
        <dbReference type="ARBA" id="ARBA00022448"/>
    </source>
</evidence>
<dbReference type="EMBL" id="JSUM01000003">
    <property type="protein sequence ID" value="KGQ71055.1"/>
    <property type="molecule type" value="Genomic_DNA"/>
</dbReference>
<dbReference type="GO" id="GO:0005886">
    <property type="term" value="C:plasma membrane"/>
    <property type="evidence" value="ECO:0007669"/>
    <property type="project" value="UniProtKB-SubCell"/>
</dbReference>
<keyword evidence="12" id="KW-0170">Cobalt</keyword>
<keyword evidence="15" id="KW-1185">Reference proteome</keyword>
<evidence type="ECO:0000256" key="12">
    <source>
        <dbReference type="ARBA" id="ARBA00023285"/>
    </source>
</evidence>